<proteinExistence type="predicted"/>
<keyword evidence="2" id="KW-1134">Transmembrane beta strand</keyword>
<keyword evidence="7" id="KW-1133">Transmembrane helix</keyword>
<evidence type="ECO:0000256" key="5">
    <source>
        <dbReference type="ARBA" id="ARBA00023237"/>
    </source>
</evidence>
<dbReference type="InterPro" id="IPR051906">
    <property type="entry name" value="TolC-like"/>
</dbReference>
<dbReference type="EMBL" id="SNZA01000001">
    <property type="protein sequence ID" value="TDR14668.1"/>
    <property type="molecule type" value="Genomic_DNA"/>
</dbReference>
<dbReference type="PANTHER" id="PTHR30026:SF20">
    <property type="entry name" value="OUTER MEMBRANE PROTEIN TOLC"/>
    <property type="match status" value="1"/>
</dbReference>
<keyword evidence="9" id="KW-1185">Reference proteome</keyword>
<evidence type="ECO:0000256" key="1">
    <source>
        <dbReference type="ARBA" id="ARBA00004442"/>
    </source>
</evidence>
<dbReference type="GO" id="GO:0009279">
    <property type="term" value="C:cell outer membrane"/>
    <property type="evidence" value="ECO:0007669"/>
    <property type="project" value="UniProtKB-SubCell"/>
</dbReference>
<feature type="transmembrane region" description="Helical" evidence="7">
    <location>
        <begin position="7"/>
        <end position="29"/>
    </location>
</feature>
<feature type="compositionally biased region" description="Low complexity" evidence="6">
    <location>
        <begin position="105"/>
        <end position="121"/>
    </location>
</feature>
<comment type="subcellular location">
    <subcellularLocation>
        <location evidence="1">Cell outer membrane</location>
    </subcellularLocation>
</comment>
<sequence length="502" mass="57703">MDVLASVTRFIVALVVSVVVVGCTTVVPIDLEERSIEAQRSLMTSIQTQEPLLDDLTLYDAMARALKYNLDAKIELEDEMFRRRQNEAMRTGMWPAVVASFTTNSRSNDAGSSSRSLLSNRESLEPSTSTERDYYTADLTASWNLLDFGLAYAQSHQGNTEESIAQERRRKVINRVLESVRTAYWRAVSAERTYTKLLELESLAQRALYQASQLENSRRVPLLTTLEYQRDLLKVQKSVQELQRKLMLAKYQLAALINLPPSADFKLQVPNRTDRVPGLPASARQMIRYGLYYRPELRELFYEQEINKFKLDAAFYESLPGVEFILGGNYTSNEYLYNDSWLSFSSQISWNLISMFRYPLRKKVLEAEADVLFARQQAMVMAIITQIHVSRARYIRLTRELNTIRRSHDVQERIAGITEAGFKANQVSQRQLVMERMNEILNEISYDSAYADLQNAYASLYSSMGLAYFDIDLNEDLDIDELAEKLEYQWTQRSLVLPTLGG</sequence>
<dbReference type="SUPFAM" id="SSF56954">
    <property type="entry name" value="Outer membrane efflux proteins (OEP)"/>
    <property type="match status" value="1"/>
</dbReference>
<comment type="caution">
    <text evidence="8">The sequence shown here is derived from an EMBL/GenBank/DDBJ whole genome shotgun (WGS) entry which is preliminary data.</text>
</comment>
<gene>
    <name evidence="8" type="ORF">C8D85_0002</name>
</gene>
<evidence type="ECO:0000313" key="9">
    <source>
        <dbReference type="Proteomes" id="UP000295729"/>
    </source>
</evidence>
<evidence type="ECO:0000256" key="2">
    <source>
        <dbReference type="ARBA" id="ARBA00022452"/>
    </source>
</evidence>
<dbReference type="GO" id="GO:0015562">
    <property type="term" value="F:efflux transmembrane transporter activity"/>
    <property type="evidence" value="ECO:0007669"/>
    <property type="project" value="InterPro"/>
</dbReference>
<evidence type="ECO:0000313" key="8">
    <source>
        <dbReference type="EMBL" id="TDR14668.1"/>
    </source>
</evidence>
<evidence type="ECO:0000256" key="7">
    <source>
        <dbReference type="SAM" id="Phobius"/>
    </source>
</evidence>
<dbReference type="Proteomes" id="UP000295729">
    <property type="component" value="Unassembled WGS sequence"/>
</dbReference>
<keyword evidence="4 7" id="KW-0472">Membrane</keyword>
<dbReference type="GO" id="GO:0015288">
    <property type="term" value="F:porin activity"/>
    <property type="evidence" value="ECO:0007669"/>
    <property type="project" value="TreeGrafter"/>
</dbReference>
<organism evidence="8 9">
    <name type="scientific">Marinomonas communis</name>
    <dbReference type="NCBI Taxonomy" id="28254"/>
    <lineage>
        <taxon>Bacteria</taxon>
        <taxon>Pseudomonadati</taxon>
        <taxon>Pseudomonadota</taxon>
        <taxon>Gammaproteobacteria</taxon>
        <taxon>Oceanospirillales</taxon>
        <taxon>Oceanospirillaceae</taxon>
        <taxon>Marinomonas</taxon>
    </lineage>
</organism>
<feature type="region of interest" description="Disordered" evidence="6">
    <location>
        <begin position="105"/>
        <end position="131"/>
    </location>
</feature>
<dbReference type="RefSeq" id="WP_133559326.1">
    <property type="nucleotide sequence ID" value="NZ_SNZA01000001.1"/>
</dbReference>
<evidence type="ECO:0000256" key="4">
    <source>
        <dbReference type="ARBA" id="ARBA00023136"/>
    </source>
</evidence>
<keyword evidence="5" id="KW-0998">Cell outer membrane</keyword>
<name>A0A4R6XFX3_9GAMM</name>
<evidence type="ECO:0000256" key="3">
    <source>
        <dbReference type="ARBA" id="ARBA00022692"/>
    </source>
</evidence>
<dbReference type="OrthoDB" id="9764652at2"/>
<protein>
    <submittedName>
        <fullName evidence="8">Outer membrane protein TolC</fullName>
    </submittedName>
</protein>
<accession>A0A4R6XFX3</accession>
<dbReference type="GO" id="GO:1990281">
    <property type="term" value="C:efflux pump complex"/>
    <property type="evidence" value="ECO:0007669"/>
    <property type="project" value="TreeGrafter"/>
</dbReference>
<reference evidence="8 9" key="1">
    <citation type="submission" date="2019-03" db="EMBL/GenBank/DDBJ databases">
        <title>Genomic Encyclopedia of Type Strains, Phase IV (KMG-IV): sequencing the most valuable type-strain genomes for metagenomic binning, comparative biology and taxonomic classification.</title>
        <authorList>
            <person name="Goeker M."/>
        </authorList>
    </citation>
    <scope>NUCLEOTIDE SEQUENCE [LARGE SCALE GENOMIC DNA]</scope>
    <source>
        <strain evidence="8 9">DSM 5604</strain>
    </source>
</reference>
<dbReference type="AlphaFoldDB" id="A0A4R6XFX3"/>
<evidence type="ECO:0000256" key="6">
    <source>
        <dbReference type="SAM" id="MobiDB-lite"/>
    </source>
</evidence>
<dbReference type="PANTHER" id="PTHR30026">
    <property type="entry name" value="OUTER MEMBRANE PROTEIN TOLC"/>
    <property type="match status" value="1"/>
</dbReference>
<dbReference type="Gene3D" id="1.20.1600.10">
    <property type="entry name" value="Outer membrane efflux proteins (OEP)"/>
    <property type="match status" value="1"/>
</dbReference>
<keyword evidence="3 7" id="KW-0812">Transmembrane</keyword>